<dbReference type="Proteomes" id="UP000435837">
    <property type="component" value="Unassembled WGS sequence"/>
</dbReference>
<organism evidence="6 7">
    <name type="scientific">Streptomyces caniferus</name>
    <dbReference type="NCBI Taxonomy" id="285557"/>
    <lineage>
        <taxon>Bacteria</taxon>
        <taxon>Bacillati</taxon>
        <taxon>Actinomycetota</taxon>
        <taxon>Actinomycetes</taxon>
        <taxon>Kitasatosporales</taxon>
        <taxon>Streptomycetaceae</taxon>
        <taxon>Streptomyces</taxon>
    </lineage>
</organism>
<evidence type="ECO:0000256" key="4">
    <source>
        <dbReference type="ARBA" id="ARBA00023163"/>
    </source>
</evidence>
<dbReference type="SUPFAM" id="SSF46785">
    <property type="entry name" value="Winged helix' DNA-binding domain"/>
    <property type="match status" value="1"/>
</dbReference>
<dbReference type="InterPro" id="IPR036388">
    <property type="entry name" value="WH-like_DNA-bd_sf"/>
</dbReference>
<dbReference type="CDD" id="cd08423">
    <property type="entry name" value="PBP2_LTTR_like_6"/>
    <property type="match status" value="1"/>
</dbReference>
<name>A0A640S831_9ACTN</name>
<evidence type="ECO:0000256" key="3">
    <source>
        <dbReference type="ARBA" id="ARBA00023125"/>
    </source>
</evidence>
<dbReference type="PANTHER" id="PTHR30346:SF29">
    <property type="entry name" value="LYSR SUBSTRATE-BINDING"/>
    <property type="match status" value="1"/>
</dbReference>
<dbReference type="InterPro" id="IPR036390">
    <property type="entry name" value="WH_DNA-bd_sf"/>
</dbReference>
<comment type="caution">
    <text evidence="6">The sequence shown here is derived from an EMBL/GenBank/DDBJ whole genome shotgun (WGS) entry which is preliminary data.</text>
</comment>
<dbReference type="Gene3D" id="1.10.10.10">
    <property type="entry name" value="Winged helix-like DNA-binding domain superfamily/Winged helix DNA-binding domain"/>
    <property type="match status" value="1"/>
</dbReference>
<evidence type="ECO:0000259" key="5">
    <source>
        <dbReference type="PROSITE" id="PS50931"/>
    </source>
</evidence>
<keyword evidence="3" id="KW-0238">DNA-binding</keyword>
<evidence type="ECO:0000313" key="7">
    <source>
        <dbReference type="Proteomes" id="UP000435837"/>
    </source>
</evidence>
<accession>A0A640S831</accession>
<dbReference type="PANTHER" id="PTHR30346">
    <property type="entry name" value="TRANSCRIPTIONAL DUAL REGULATOR HCAR-RELATED"/>
    <property type="match status" value="1"/>
</dbReference>
<dbReference type="Pfam" id="PF00126">
    <property type="entry name" value="HTH_1"/>
    <property type="match status" value="1"/>
</dbReference>
<protein>
    <submittedName>
        <fullName evidence="6">LysR family transcriptional regulator</fullName>
    </submittedName>
</protein>
<feature type="domain" description="HTH lysR-type" evidence="5">
    <location>
        <begin position="19"/>
        <end position="72"/>
    </location>
</feature>
<dbReference type="EMBL" id="BLIN01000003">
    <property type="protein sequence ID" value="GFE05775.1"/>
    <property type="molecule type" value="Genomic_DNA"/>
</dbReference>
<proteinExistence type="inferred from homology"/>
<dbReference type="GO" id="GO:0003677">
    <property type="term" value="F:DNA binding"/>
    <property type="evidence" value="ECO:0007669"/>
    <property type="project" value="UniProtKB-KW"/>
</dbReference>
<dbReference type="SUPFAM" id="SSF53850">
    <property type="entry name" value="Periplasmic binding protein-like II"/>
    <property type="match status" value="1"/>
</dbReference>
<sequence>MLMLASRVVWEPALLKPLHLLTLKAVVHSASFALAARDLGYTASAISQQISALEKETGLVLFEREAHGIRPTAAAHRLVDLSTHVLAAMDDLDHQVQELATGATGRLRLGSFPTADVRLVPSALSALVESHPRARIQLEEGEPEELITALSHGDLDVALVFEYGLSPRQWPGGLTRHDLLREDLVLLRARDSGLSGQLSQLSEARWITSREDTAGARSFIRLCAAVGFEAAVAFRSNNYDVVRQLVSAGLGVAVVPALGHVPGDGIEATRVTQRSAHRTVMALHRSGNSNPLLPAVLRCLRRAVPVGEPYLHPAYAE</sequence>
<dbReference type="InterPro" id="IPR005119">
    <property type="entry name" value="LysR_subst-bd"/>
</dbReference>
<keyword evidence="2" id="KW-0805">Transcription regulation</keyword>
<gene>
    <name evidence="6" type="ORF">Scani_20430</name>
</gene>
<dbReference type="AlphaFoldDB" id="A0A640S831"/>
<dbReference type="GO" id="GO:0003700">
    <property type="term" value="F:DNA-binding transcription factor activity"/>
    <property type="evidence" value="ECO:0007669"/>
    <property type="project" value="InterPro"/>
</dbReference>
<reference evidence="6 7" key="1">
    <citation type="submission" date="2019-12" db="EMBL/GenBank/DDBJ databases">
        <title>Whole genome shotgun sequence of Streptomyces caniferus NBRC 15389.</title>
        <authorList>
            <person name="Ichikawa N."/>
            <person name="Kimura A."/>
            <person name="Kitahashi Y."/>
            <person name="Komaki H."/>
            <person name="Tamura T."/>
        </authorList>
    </citation>
    <scope>NUCLEOTIDE SEQUENCE [LARGE SCALE GENOMIC DNA]</scope>
    <source>
        <strain evidence="6 7">NBRC 15389</strain>
    </source>
</reference>
<evidence type="ECO:0000313" key="6">
    <source>
        <dbReference type="EMBL" id="GFE05775.1"/>
    </source>
</evidence>
<dbReference type="InterPro" id="IPR000847">
    <property type="entry name" value="LysR_HTH_N"/>
</dbReference>
<dbReference type="Gene3D" id="3.40.190.10">
    <property type="entry name" value="Periplasmic binding protein-like II"/>
    <property type="match status" value="2"/>
</dbReference>
<keyword evidence="4" id="KW-0804">Transcription</keyword>
<evidence type="ECO:0000256" key="2">
    <source>
        <dbReference type="ARBA" id="ARBA00023015"/>
    </source>
</evidence>
<dbReference type="Pfam" id="PF03466">
    <property type="entry name" value="LysR_substrate"/>
    <property type="match status" value="1"/>
</dbReference>
<comment type="similarity">
    <text evidence="1">Belongs to the LysR transcriptional regulatory family.</text>
</comment>
<dbReference type="PROSITE" id="PS50931">
    <property type="entry name" value="HTH_LYSR"/>
    <property type="match status" value="1"/>
</dbReference>
<evidence type="ECO:0000256" key="1">
    <source>
        <dbReference type="ARBA" id="ARBA00009437"/>
    </source>
</evidence>
<dbReference type="GO" id="GO:0032993">
    <property type="term" value="C:protein-DNA complex"/>
    <property type="evidence" value="ECO:0007669"/>
    <property type="project" value="TreeGrafter"/>
</dbReference>